<dbReference type="Gene3D" id="3.30.70.270">
    <property type="match status" value="1"/>
</dbReference>
<accession>A0A9W7HMS8</accession>
<dbReference type="Proteomes" id="UP001165190">
    <property type="component" value="Unassembled WGS sequence"/>
</dbReference>
<dbReference type="CDD" id="cd01647">
    <property type="entry name" value="RT_LTR"/>
    <property type="match status" value="1"/>
</dbReference>
<dbReference type="InterPro" id="IPR000477">
    <property type="entry name" value="RT_dom"/>
</dbReference>
<evidence type="ECO:0000259" key="1">
    <source>
        <dbReference type="Pfam" id="PF00078"/>
    </source>
</evidence>
<gene>
    <name evidence="2" type="ORF">HRI_001693400</name>
</gene>
<organism evidence="2 3">
    <name type="scientific">Hibiscus trionum</name>
    <name type="common">Flower of an hour</name>
    <dbReference type="NCBI Taxonomy" id="183268"/>
    <lineage>
        <taxon>Eukaryota</taxon>
        <taxon>Viridiplantae</taxon>
        <taxon>Streptophyta</taxon>
        <taxon>Embryophyta</taxon>
        <taxon>Tracheophyta</taxon>
        <taxon>Spermatophyta</taxon>
        <taxon>Magnoliopsida</taxon>
        <taxon>eudicotyledons</taxon>
        <taxon>Gunneridae</taxon>
        <taxon>Pentapetalae</taxon>
        <taxon>rosids</taxon>
        <taxon>malvids</taxon>
        <taxon>Malvales</taxon>
        <taxon>Malvaceae</taxon>
        <taxon>Malvoideae</taxon>
        <taxon>Hibiscus</taxon>
    </lineage>
</organism>
<reference evidence="2" key="1">
    <citation type="submission" date="2023-05" db="EMBL/GenBank/DDBJ databases">
        <title>Genome and transcriptome analyses reveal genes involved in the formation of fine ridges on petal epidermal cells in Hibiscus trionum.</title>
        <authorList>
            <person name="Koshimizu S."/>
            <person name="Masuda S."/>
            <person name="Ishii T."/>
            <person name="Shirasu K."/>
            <person name="Hoshino A."/>
            <person name="Arita M."/>
        </authorList>
    </citation>
    <scope>NUCLEOTIDE SEQUENCE</scope>
    <source>
        <strain evidence="2">Hamamatsu line</strain>
    </source>
</reference>
<dbReference type="InterPro" id="IPR043128">
    <property type="entry name" value="Rev_trsase/Diguanyl_cyclase"/>
</dbReference>
<comment type="caution">
    <text evidence="2">The sequence shown here is derived from an EMBL/GenBank/DDBJ whole genome shotgun (WGS) entry which is preliminary data.</text>
</comment>
<dbReference type="Pfam" id="PF00078">
    <property type="entry name" value="RVT_1"/>
    <property type="match status" value="1"/>
</dbReference>
<dbReference type="EMBL" id="BSYR01000017">
    <property type="protein sequence ID" value="GMI80242.1"/>
    <property type="molecule type" value="Genomic_DNA"/>
</dbReference>
<dbReference type="PANTHER" id="PTHR24559:SF457">
    <property type="entry name" value="RNA-DIRECTED DNA POLYMERASE HOMOLOG"/>
    <property type="match status" value="1"/>
</dbReference>
<dbReference type="PANTHER" id="PTHR24559">
    <property type="entry name" value="TRANSPOSON TY3-I GAG-POL POLYPROTEIN"/>
    <property type="match status" value="1"/>
</dbReference>
<protein>
    <recommendedName>
        <fullName evidence="1">Reverse transcriptase domain-containing protein</fullName>
    </recommendedName>
</protein>
<evidence type="ECO:0000313" key="3">
    <source>
        <dbReference type="Proteomes" id="UP001165190"/>
    </source>
</evidence>
<feature type="domain" description="Reverse transcriptase" evidence="1">
    <location>
        <begin position="65"/>
        <end position="120"/>
    </location>
</feature>
<name>A0A9W7HMS8_HIBTR</name>
<dbReference type="OrthoDB" id="1724165at2759"/>
<keyword evidence="3" id="KW-1185">Reference proteome</keyword>
<dbReference type="InterPro" id="IPR043502">
    <property type="entry name" value="DNA/RNA_pol_sf"/>
</dbReference>
<dbReference type="InterPro" id="IPR053134">
    <property type="entry name" value="RNA-dir_DNA_polymerase"/>
</dbReference>
<proteinExistence type="predicted"/>
<dbReference type="AlphaFoldDB" id="A0A9W7HMS8"/>
<dbReference type="Gene3D" id="3.10.10.10">
    <property type="entry name" value="HIV Type 1 Reverse Transcriptase, subunit A, domain 1"/>
    <property type="match status" value="1"/>
</dbReference>
<dbReference type="SUPFAM" id="SSF56672">
    <property type="entry name" value="DNA/RNA polymerases"/>
    <property type="match status" value="1"/>
</dbReference>
<evidence type="ECO:0000313" key="2">
    <source>
        <dbReference type="EMBL" id="GMI80242.1"/>
    </source>
</evidence>
<sequence>MPGLDTSIVVHKLPIRPECKLVQQKLRRMRIDTLLKVRDEVRKQYQAGFLKVVEYLEWVANIVPVPKKDGKVRMCVDYRDLNKASPKDNFPLPHIDTIVDNTTGHSWFSFMDGFSGYNQI</sequence>